<evidence type="ECO:0000313" key="4">
    <source>
        <dbReference type="EMBL" id="MBB3053150.1"/>
    </source>
</evidence>
<dbReference type="SUPFAM" id="SSF50475">
    <property type="entry name" value="FMN-binding split barrel"/>
    <property type="match status" value="1"/>
</dbReference>
<comment type="similarity">
    <text evidence="1">Belongs to the non-flavoprotein flavin reductase family.</text>
</comment>
<dbReference type="InterPro" id="IPR050268">
    <property type="entry name" value="NADH-dep_flavin_reductase"/>
</dbReference>
<name>A0A839S836_9PSEU</name>
<organism evidence="4 5">
    <name type="scientific">Prauserella isguenensis</name>
    <dbReference type="NCBI Taxonomy" id="1470180"/>
    <lineage>
        <taxon>Bacteria</taxon>
        <taxon>Bacillati</taxon>
        <taxon>Actinomycetota</taxon>
        <taxon>Actinomycetes</taxon>
        <taxon>Pseudonocardiales</taxon>
        <taxon>Pseudonocardiaceae</taxon>
        <taxon>Prauserella</taxon>
    </lineage>
</organism>
<proteinExistence type="inferred from homology"/>
<dbReference type="Proteomes" id="UP000550714">
    <property type="component" value="Unassembled WGS sequence"/>
</dbReference>
<gene>
    <name evidence="4" type="ORF">FHS23_004193</name>
</gene>
<comment type="caution">
    <text evidence="4">The sequence shown here is derived from an EMBL/GenBank/DDBJ whole genome shotgun (WGS) entry which is preliminary data.</text>
</comment>
<dbReference type="PANTHER" id="PTHR30466">
    <property type="entry name" value="FLAVIN REDUCTASE"/>
    <property type="match status" value="1"/>
</dbReference>
<dbReference type="RefSeq" id="WP_183658681.1">
    <property type="nucleotide sequence ID" value="NZ_JACHWU010000007.1"/>
</dbReference>
<dbReference type="Pfam" id="PF01613">
    <property type="entry name" value="Flavin_Reduct"/>
    <property type="match status" value="1"/>
</dbReference>
<dbReference type="Gene3D" id="2.30.110.10">
    <property type="entry name" value="Electron Transport, Fmn-binding Protein, Chain A"/>
    <property type="match status" value="1"/>
</dbReference>
<dbReference type="InterPro" id="IPR002563">
    <property type="entry name" value="Flavin_Rdtase-like_dom"/>
</dbReference>
<evidence type="ECO:0000256" key="2">
    <source>
        <dbReference type="ARBA" id="ARBA00023002"/>
    </source>
</evidence>
<evidence type="ECO:0000256" key="1">
    <source>
        <dbReference type="ARBA" id="ARBA00008898"/>
    </source>
</evidence>
<evidence type="ECO:0000259" key="3">
    <source>
        <dbReference type="SMART" id="SM00903"/>
    </source>
</evidence>
<dbReference type="EMBL" id="JACHWU010000007">
    <property type="protein sequence ID" value="MBB3053150.1"/>
    <property type="molecule type" value="Genomic_DNA"/>
</dbReference>
<keyword evidence="5" id="KW-1185">Reference proteome</keyword>
<accession>A0A839S836</accession>
<dbReference type="PANTHER" id="PTHR30466:SF11">
    <property type="entry name" value="FLAVIN-DEPENDENT MONOOXYGENASE, REDUCTASE SUBUNIT HSAB"/>
    <property type="match status" value="1"/>
</dbReference>
<evidence type="ECO:0000313" key="5">
    <source>
        <dbReference type="Proteomes" id="UP000550714"/>
    </source>
</evidence>
<sequence length="174" mass="18324">MSLSTTVAPNGTVDTDAVRATFARFPSGVTAVCALDADGTPIGLAASSFVGVSLDPPLVGVCVQYTSTTWPRLAHRPRLGLSVLAASQDLTCRQLAAKTGDRFAGLDWHATDDGALLLQGATAWLDCSIERAVPAGDHEFVLFRVHEHGVQPQCGPLVFHASRFHTLSELEAAS</sequence>
<dbReference type="GO" id="GO:0010181">
    <property type="term" value="F:FMN binding"/>
    <property type="evidence" value="ECO:0007669"/>
    <property type="project" value="InterPro"/>
</dbReference>
<reference evidence="4 5" key="1">
    <citation type="submission" date="2020-08" db="EMBL/GenBank/DDBJ databases">
        <title>Genomic Encyclopedia of Type Strains, Phase III (KMG-III): the genomes of soil and plant-associated and newly described type strains.</title>
        <authorList>
            <person name="Whitman W."/>
        </authorList>
    </citation>
    <scope>NUCLEOTIDE SEQUENCE [LARGE SCALE GENOMIC DNA]</scope>
    <source>
        <strain evidence="4 5">CECT 8577</strain>
    </source>
</reference>
<keyword evidence="2" id="KW-0560">Oxidoreductase</keyword>
<dbReference type="InterPro" id="IPR012349">
    <property type="entry name" value="Split_barrel_FMN-bd"/>
</dbReference>
<dbReference type="GO" id="GO:0042602">
    <property type="term" value="F:riboflavin reductase (NADPH) activity"/>
    <property type="evidence" value="ECO:0007669"/>
    <property type="project" value="TreeGrafter"/>
</dbReference>
<feature type="domain" description="Flavin reductase like" evidence="3">
    <location>
        <begin position="22"/>
        <end position="166"/>
    </location>
</feature>
<dbReference type="AlphaFoldDB" id="A0A839S836"/>
<dbReference type="SMART" id="SM00903">
    <property type="entry name" value="Flavin_Reduct"/>
    <property type="match status" value="1"/>
</dbReference>
<protein>
    <submittedName>
        <fullName evidence="4">Flavin reductase (DIM6/NTAB) family NADH-FMN oxidoreductase RutF</fullName>
    </submittedName>
</protein>